<reference evidence="20 21" key="1">
    <citation type="submission" date="2019-03" db="EMBL/GenBank/DDBJ databases">
        <title>Genomic Encyclopedia of Archaeal and Bacterial Type Strains, Phase II (KMG-II): from individual species to whole genera.</title>
        <authorList>
            <person name="Goeker M."/>
        </authorList>
    </citation>
    <scope>NUCLEOTIDE SEQUENCE [LARGE SCALE GENOMIC DNA]</scope>
    <source>
        <strain evidence="20 21">DSM 19034</strain>
    </source>
</reference>
<evidence type="ECO:0000256" key="17">
    <source>
        <dbReference type="RuleBase" id="RU000506"/>
    </source>
</evidence>
<dbReference type="Gene3D" id="3.30.428.10">
    <property type="entry name" value="HIT-like"/>
    <property type="match status" value="2"/>
</dbReference>
<comment type="pathway">
    <text evidence="2 17">Carbohydrate metabolism; galactose metabolism.</text>
</comment>
<feature type="binding site" evidence="15">
    <location>
        <position position="167"/>
    </location>
    <ligand>
        <name>Zn(2+)</name>
        <dbReference type="ChEBI" id="CHEBI:29105"/>
    </ligand>
</feature>
<feature type="binding site" evidence="16">
    <location>
        <position position="185"/>
    </location>
    <ligand>
        <name>Fe cation</name>
        <dbReference type="ChEBI" id="CHEBI:24875"/>
    </ligand>
</feature>
<evidence type="ECO:0000256" key="9">
    <source>
        <dbReference type="ARBA" id="ARBA00022833"/>
    </source>
</evidence>
<feature type="binding site" description="in other chain" evidence="14">
    <location>
        <position position="156"/>
    </location>
    <ligand>
        <name>UDP-alpha-D-glucose</name>
        <dbReference type="ChEBI" id="CHEBI:58885"/>
        <note>ligand shared between dimeric partners</note>
    </ligand>
</feature>
<feature type="binding site" description="in other chain" evidence="14">
    <location>
        <position position="326"/>
    </location>
    <ligand>
        <name>UDP-alpha-D-glucose</name>
        <dbReference type="ChEBI" id="CHEBI:58885"/>
        <note>ligand shared between dimeric partners</note>
    </ligand>
</feature>
<keyword evidence="9 15" id="KW-0862">Zinc</keyword>
<feature type="domain" description="Galactose-1-phosphate uridyl transferase C-terminal" evidence="19">
    <location>
        <begin position="186"/>
        <end position="347"/>
    </location>
</feature>
<dbReference type="EMBL" id="SNWM01000002">
    <property type="protein sequence ID" value="TDO22720.1"/>
    <property type="molecule type" value="Genomic_DNA"/>
</dbReference>
<accession>A0A4R6IKU1</accession>
<feature type="binding site" description="in other chain" evidence="14">
    <location>
        <position position="62"/>
    </location>
    <ligand>
        <name>UDP-alpha-D-glucose</name>
        <dbReference type="ChEBI" id="CHEBI:58885"/>
        <note>ligand shared between dimeric partners</note>
    </ligand>
</feature>
<dbReference type="PROSITE" id="PS00117">
    <property type="entry name" value="GAL_P_UDP_TRANSF_I"/>
    <property type="match status" value="1"/>
</dbReference>
<dbReference type="GO" id="GO:0033499">
    <property type="term" value="P:galactose catabolic process via UDP-galactose, Leloir pathway"/>
    <property type="evidence" value="ECO:0007669"/>
    <property type="project" value="TreeGrafter"/>
</dbReference>
<dbReference type="OrthoDB" id="9769064at2"/>
<evidence type="ECO:0000256" key="11">
    <source>
        <dbReference type="ARBA" id="ARBA00023277"/>
    </source>
</evidence>
<dbReference type="Pfam" id="PF01087">
    <property type="entry name" value="GalP_UDP_transf"/>
    <property type="match status" value="1"/>
</dbReference>
<evidence type="ECO:0000256" key="16">
    <source>
        <dbReference type="PIRSR" id="PIRSR000808-4"/>
    </source>
</evidence>
<dbReference type="SUPFAM" id="SSF54197">
    <property type="entry name" value="HIT-like"/>
    <property type="match status" value="2"/>
</dbReference>
<keyword evidence="8 15" id="KW-0479">Metal-binding</keyword>
<dbReference type="PIRSF" id="PIRSF000808">
    <property type="entry name" value="GalT"/>
    <property type="match status" value="1"/>
</dbReference>
<comment type="catalytic activity">
    <reaction evidence="1 17">
        <text>alpha-D-galactose 1-phosphate + UDP-alpha-D-glucose = alpha-D-glucose 1-phosphate + UDP-alpha-D-galactose</text>
        <dbReference type="Rhea" id="RHEA:13989"/>
        <dbReference type="ChEBI" id="CHEBI:58336"/>
        <dbReference type="ChEBI" id="CHEBI:58601"/>
        <dbReference type="ChEBI" id="CHEBI:58885"/>
        <dbReference type="ChEBI" id="CHEBI:66914"/>
        <dbReference type="EC" id="2.7.7.12"/>
    </reaction>
</comment>
<keyword evidence="16" id="KW-0408">Iron</keyword>
<dbReference type="PANTHER" id="PTHR11943:SF1">
    <property type="entry name" value="GALACTOSE-1-PHOSPHATE URIDYLYLTRANSFERASE"/>
    <property type="match status" value="1"/>
</dbReference>
<evidence type="ECO:0000256" key="7">
    <source>
        <dbReference type="ARBA" id="ARBA00022695"/>
    </source>
</evidence>
<dbReference type="UniPathway" id="UPA00214"/>
<keyword evidence="11 17" id="KW-0119">Carbohydrate metabolism</keyword>
<dbReference type="InterPro" id="IPR019779">
    <property type="entry name" value="GalP_UDPtransf1_His-AS"/>
</dbReference>
<keyword evidence="6 17" id="KW-0808">Transferase</keyword>
<dbReference type="GO" id="GO:0008270">
    <property type="term" value="F:zinc ion binding"/>
    <property type="evidence" value="ECO:0007669"/>
    <property type="project" value="InterPro"/>
</dbReference>
<dbReference type="Pfam" id="PF02744">
    <property type="entry name" value="GalP_UDP_tr_C"/>
    <property type="match status" value="1"/>
</dbReference>
<dbReference type="InterPro" id="IPR001937">
    <property type="entry name" value="GalP_UDPtransf1"/>
</dbReference>
<evidence type="ECO:0000256" key="4">
    <source>
        <dbReference type="ARBA" id="ARBA00012384"/>
    </source>
</evidence>
<feature type="domain" description="Galactose-1-phosphate uridyl transferase N-terminal" evidence="18">
    <location>
        <begin position="6"/>
        <end position="179"/>
    </location>
</feature>
<dbReference type="RefSeq" id="WP_133554319.1">
    <property type="nucleotide sequence ID" value="NZ_SNWM01000002.1"/>
</dbReference>
<dbReference type="InterPro" id="IPR036265">
    <property type="entry name" value="HIT-like_sf"/>
</dbReference>
<dbReference type="Proteomes" id="UP000295499">
    <property type="component" value="Unassembled WGS sequence"/>
</dbReference>
<feature type="binding site" evidence="15">
    <location>
        <position position="53"/>
    </location>
    <ligand>
        <name>Zn(2+)</name>
        <dbReference type="ChEBI" id="CHEBI:29105"/>
    </ligand>
</feature>
<comment type="caution">
    <text evidence="20">The sequence shown here is derived from an EMBL/GenBank/DDBJ whole genome shotgun (WGS) entry which is preliminary data.</text>
</comment>
<comment type="cofactor">
    <cofactor evidence="15">
        <name>Zn(2+)</name>
        <dbReference type="ChEBI" id="CHEBI:29105"/>
    </cofactor>
    <text evidence="15">Binds 1 zinc ion per subunit.</text>
</comment>
<evidence type="ECO:0000256" key="14">
    <source>
        <dbReference type="PIRSR" id="PIRSR000808-2"/>
    </source>
</evidence>
<dbReference type="InterPro" id="IPR005850">
    <property type="entry name" value="GalP_Utransf_C"/>
</dbReference>
<comment type="cofactor">
    <cofactor evidence="16">
        <name>Fe cation</name>
        <dbReference type="ChEBI" id="CHEBI:24875"/>
    </cofactor>
    <text evidence="16">Binds 1 Fe cation per subunit.</text>
</comment>
<evidence type="ECO:0000256" key="8">
    <source>
        <dbReference type="ARBA" id="ARBA00022723"/>
    </source>
</evidence>
<feature type="active site" description="Tele-UMP-histidine intermediate" evidence="13">
    <location>
        <position position="169"/>
    </location>
</feature>
<dbReference type="EC" id="2.7.7.12" evidence="4 12"/>
<evidence type="ECO:0000259" key="19">
    <source>
        <dbReference type="Pfam" id="PF02744"/>
    </source>
</evidence>
<feature type="binding site" description="in other chain" evidence="14">
    <location>
        <position position="171"/>
    </location>
    <ligand>
        <name>UDP-alpha-D-glucose</name>
        <dbReference type="ChEBI" id="CHEBI:58885"/>
        <note>ligand shared between dimeric partners</note>
    </ligand>
</feature>
<evidence type="ECO:0000313" key="20">
    <source>
        <dbReference type="EMBL" id="TDO22720.1"/>
    </source>
</evidence>
<evidence type="ECO:0000256" key="1">
    <source>
        <dbReference type="ARBA" id="ARBA00001107"/>
    </source>
</evidence>
<keyword evidence="7 17" id="KW-0548">Nucleotidyltransferase</keyword>
<gene>
    <name evidence="20" type="ORF">CLV32_1701</name>
</gene>
<dbReference type="GO" id="GO:0008108">
    <property type="term" value="F:UDP-glucose:hexose-1-phosphate uridylyltransferase activity"/>
    <property type="evidence" value="ECO:0007669"/>
    <property type="project" value="UniProtKB-UniRule"/>
</dbReference>
<evidence type="ECO:0000256" key="2">
    <source>
        <dbReference type="ARBA" id="ARBA00004947"/>
    </source>
</evidence>
<dbReference type="GO" id="GO:0005737">
    <property type="term" value="C:cytoplasm"/>
    <property type="evidence" value="ECO:0007669"/>
    <property type="project" value="TreeGrafter"/>
</dbReference>
<feature type="binding site" evidence="16">
    <location>
        <position position="299"/>
    </location>
    <ligand>
        <name>Fe cation</name>
        <dbReference type="ChEBI" id="CHEBI:24875"/>
    </ligand>
</feature>
<feature type="binding site" evidence="15">
    <location>
        <position position="116"/>
    </location>
    <ligand>
        <name>Zn(2+)</name>
        <dbReference type="ChEBI" id="CHEBI:29105"/>
    </ligand>
</feature>
<name>A0A4R6IKU1_9SPHI</name>
<evidence type="ECO:0000256" key="3">
    <source>
        <dbReference type="ARBA" id="ARBA00010951"/>
    </source>
</evidence>
<feature type="binding site" evidence="14">
    <location>
        <begin position="319"/>
        <end position="320"/>
    </location>
    <ligand>
        <name>UDP-alpha-D-glucose</name>
        <dbReference type="ChEBI" id="CHEBI:58885"/>
        <note>ligand shared between dimeric partners</note>
    </ligand>
</feature>
<evidence type="ECO:0000256" key="10">
    <source>
        <dbReference type="ARBA" id="ARBA00023144"/>
    </source>
</evidence>
<dbReference type="InterPro" id="IPR005849">
    <property type="entry name" value="GalP_Utransf_N"/>
</dbReference>
<feature type="binding site" evidence="16">
    <location>
        <position position="284"/>
    </location>
    <ligand>
        <name>Fe cation</name>
        <dbReference type="ChEBI" id="CHEBI:24875"/>
    </ligand>
</feature>
<keyword evidence="21" id="KW-1185">Reference proteome</keyword>
<keyword evidence="10 17" id="KW-0299">Galactose metabolism</keyword>
<feature type="binding site" evidence="14">
    <location>
        <begin position="29"/>
        <end position="32"/>
    </location>
    <ligand>
        <name>UDP-alpha-D-glucose</name>
        <dbReference type="ChEBI" id="CHEBI:58885"/>
        <note>ligand shared between dimeric partners</note>
    </ligand>
</feature>
<evidence type="ECO:0000256" key="12">
    <source>
        <dbReference type="NCBIfam" id="TIGR00209"/>
    </source>
</evidence>
<feature type="binding site" description="in other chain" evidence="14">
    <location>
        <begin position="162"/>
        <end position="164"/>
    </location>
    <ligand>
        <name>UDP-alpha-D-glucose</name>
        <dbReference type="ChEBI" id="CHEBI:58885"/>
        <note>ligand shared between dimeric partners</note>
    </ligand>
</feature>
<evidence type="ECO:0000256" key="5">
    <source>
        <dbReference type="ARBA" id="ARBA00016340"/>
    </source>
</evidence>
<feature type="binding site" evidence="14">
    <location>
        <begin position="314"/>
        <end position="315"/>
    </location>
    <ligand>
        <name>UDP-alpha-D-glucose</name>
        <dbReference type="ChEBI" id="CHEBI:58885"/>
        <note>ligand shared between dimeric partners</note>
    </ligand>
</feature>
<evidence type="ECO:0000259" key="18">
    <source>
        <dbReference type="Pfam" id="PF01087"/>
    </source>
</evidence>
<dbReference type="PANTHER" id="PTHR11943">
    <property type="entry name" value="GALACTOSE-1-PHOSPHATE URIDYLYLTRANSFERASE"/>
    <property type="match status" value="1"/>
</dbReference>
<dbReference type="FunFam" id="3.30.428.10:FF:000001">
    <property type="entry name" value="Galactose-1-phosphate uridylyltransferase"/>
    <property type="match status" value="1"/>
</dbReference>
<dbReference type="CDD" id="cd00608">
    <property type="entry name" value="GalT"/>
    <property type="match status" value="1"/>
</dbReference>
<evidence type="ECO:0000256" key="13">
    <source>
        <dbReference type="PIRSR" id="PIRSR000808-1"/>
    </source>
</evidence>
<feature type="binding site" evidence="16">
    <location>
        <position position="301"/>
    </location>
    <ligand>
        <name>Fe cation</name>
        <dbReference type="ChEBI" id="CHEBI:24875"/>
    </ligand>
</feature>
<feature type="binding site" evidence="15">
    <location>
        <position position="56"/>
    </location>
    <ligand>
        <name>Zn(2+)</name>
        <dbReference type="ChEBI" id="CHEBI:29105"/>
    </ligand>
</feature>
<dbReference type="FunFam" id="3.30.428.10:FF:000002">
    <property type="entry name" value="Galactose-1-phosphate uridylyltransferase"/>
    <property type="match status" value="1"/>
</dbReference>
<dbReference type="NCBIfam" id="TIGR00209">
    <property type="entry name" value="galT_1"/>
    <property type="match status" value="1"/>
</dbReference>
<organism evidence="20 21">
    <name type="scientific">Pedobacter duraquae</name>
    <dbReference type="NCBI Taxonomy" id="425511"/>
    <lineage>
        <taxon>Bacteria</taxon>
        <taxon>Pseudomonadati</taxon>
        <taxon>Bacteroidota</taxon>
        <taxon>Sphingobacteriia</taxon>
        <taxon>Sphingobacteriales</taxon>
        <taxon>Sphingobacteriaceae</taxon>
        <taxon>Pedobacter</taxon>
    </lineage>
</organism>
<proteinExistence type="inferred from homology"/>
<dbReference type="AlphaFoldDB" id="A0A4R6IKU1"/>
<evidence type="ECO:0000256" key="15">
    <source>
        <dbReference type="PIRSR" id="PIRSR000808-3"/>
    </source>
</evidence>
<protein>
    <recommendedName>
        <fullName evidence="5 12">Galactose-1-phosphate uridylyltransferase</fullName>
        <ecNumber evidence="4 12">2.7.7.12</ecNumber>
    </recommendedName>
</protein>
<evidence type="ECO:0000256" key="6">
    <source>
        <dbReference type="ARBA" id="ARBA00022679"/>
    </source>
</evidence>
<feature type="binding site" description="in other chain" evidence="14">
    <location>
        <begin position="78"/>
        <end position="79"/>
    </location>
    <ligand>
        <name>UDP-alpha-D-glucose</name>
        <dbReference type="ChEBI" id="CHEBI:58885"/>
        <note>ligand shared between dimeric partners</note>
    </ligand>
</feature>
<dbReference type="NCBIfam" id="NF008724">
    <property type="entry name" value="PRK11720.1"/>
    <property type="match status" value="1"/>
</dbReference>
<sequence>MSTTFELDTNPHRRLNILTGEWVLVSPHRSKRPWQGKVEDLANDNRPEYDEKCYLCPGNARADGEVNPAYTESFVFKNDFSALLEDTPIYSANEDDLLVANTQRGICKVISFSPKHNLTLPELSLQEITAVVNLWKKEYAALADNDWIKYIQIFENKGDIMGCSNPHPHGQIWSQSDVPMEVCKETERQKNYFAIHRRSLLADYLNLELQKDERVVYKNEHFVVLVPFWAIWPYETMIISKRHVTSILHFTQAELSSLADSIKVLTTKYDNLFECSFPYSAGMHQAPVNEGEHNEWHWHMHFYPPLLRSSTVKKFMVGYELLANAQRDITPEFAAQQLKALSAQHYKSLIFNSQENEY</sequence>
<comment type="similarity">
    <text evidence="3 17">Belongs to the galactose-1-phosphate uridylyltransferase type 1 family.</text>
</comment>
<evidence type="ECO:0000313" key="21">
    <source>
        <dbReference type="Proteomes" id="UP000295499"/>
    </source>
</evidence>